<dbReference type="GO" id="GO:0006364">
    <property type="term" value="P:rRNA processing"/>
    <property type="evidence" value="ECO:0007669"/>
    <property type="project" value="UniProtKB-UniRule"/>
</dbReference>
<keyword evidence="8 9" id="KW-0862">Zinc</keyword>
<dbReference type="Pfam" id="PF02130">
    <property type="entry name" value="YbeY"/>
    <property type="match status" value="1"/>
</dbReference>
<dbReference type="NCBIfam" id="TIGR00043">
    <property type="entry name" value="rRNA maturation RNase YbeY"/>
    <property type="match status" value="1"/>
</dbReference>
<keyword evidence="3 9" id="KW-0698">rRNA processing</keyword>
<protein>
    <recommendedName>
        <fullName evidence="9">Endoribonuclease YbeY</fullName>
        <ecNumber evidence="9">3.1.-.-</ecNumber>
    </recommendedName>
</protein>
<dbReference type="InterPro" id="IPR023091">
    <property type="entry name" value="MetalPrtase_cat_dom_sf_prd"/>
</dbReference>
<evidence type="ECO:0000256" key="5">
    <source>
        <dbReference type="ARBA" id="ARBA00022723"/>
    </source>
</evidence>
<keyword evidence="2 9" id="KW-0690">Ribosome biogenesis</keyword>
<dbReference type="PANTHER" id="PTHR46986:SF1">
    <property type="entry name" value="ENDORIBONUCLEASE YBEY, CHLOROPLASTIC"/>
    <property type="match status" value="1"/>
</dbReference>
<dbReference type="EC" id="3.1.-.-" evidence="9"/>
<feature type="binding site" evidence="9">
    <location>
        <position position="116"/>
    </location>
    <ligand>
        <name>Zn(2+)</name>
        <dbReference type="ChEBI" id="CHEBI:29105"/>
        <note>catalytic</note>
    </ligand>
</feature>
<reference evidence="10 11" key="1">
    <citation type="submission" date="2018-08" db="EMBL/GenBank/DDBJ databases">
        <title>A genome reference for cultivated species of the human gut microbiota.</title>
        <authorList>
            <person name="Zou Y."/>
            <person name="Xue W."/>
            <person name="Luo G."/>
        </authorList>
    </citation>
    <scope>NUCLEOTIDE SEQUENCE [LARGE SCALE GENOMIC DNA]</scope>
    <source>
        <strain evidence="10 11">AF18-46</strain>
    </source>
</reference>
<dbReference type="PANTHER" id="PTHR46986">
    <property type="entry name" value="ENDORIBONUCLEASE YBEY, CHLOROPLASTIC"/>
    <property type="match status" value="1"/>
</dbReference>
<sequence>MEITYINKTNQDMHAYEEFFQSIAKRTEKELKLAKDLEISITFVRSRTIHIINRDYRGIDRPTDVISFAIRDGLEAFIPDEEKDLGDLFINIDYARKQAREYGHSEKREMGFLFTHGLLHCLGYDHMNPDDEKKMFALQDRILDPIISRNEK</sequence>
<name>A0A412PF48_9FIRM</name>
<gene>
    <name evidence="9" type="primary">ybeY</name>
    <name evidence="10" type="ORF">DWX20_05405</name>
</gene>
<comment type="function">
    <text evidence="9">Single strand-specific metallo-endoribonuclease involved in late-stage 70S ribosome quality control and in maturation of the 3' terminus of the 16S rRNA.</text>
</comment>
<keyword evidence="5 9" id="KW-0479">Metal-binding</keyword>
<evidence type="ECO:0000256" key="6">
    <source>
        <dbReference type="ARBA" id="ARBA00022759"/>
    </source>
</evidence>
<keyword evidence="4 9" id="KW-0540">Nuclease</keyword>
<organism evidence="10 11">
    <name type="scientific">Solobacterium moorei</name>
    <dbReference type="NCBI Taxonomy" id="102148"/>
    <lineage>
        <taxon>Bacteria</taxon>
        <taxon>Bacillati</taxon>
        <taxon>Bacillota</taxon>
        <taxon>Erysipelotrichia</taxon>
        <taxon>Erysipelotrichales</taxon>
        <taxon>Erysipelotrichaceae</taxon>
        <taxon>Solobacterium</taxon>
    </lineage>
</organism>
<keyword evidence="7 9" id="KW-0378">Hydrolase</keyword>
<dbReference type="GO" id="GO:0004521">
    <property type="term" value="F:RNA endonuclease activity"/>
    <property type="evidence" value="ECO:0007669"/>
    <property type="project" value="UniProtKB-UniRule"/>
</dbReference>
<dbReference type="GO" id="GO:0005737">
    <property type="term" value="C:cytoplasm"/>
    <property type="evidence" value="ECO:0007669"/>
    <property type="project" value="UniProtKB-SubCell"/>
</dbReference>
<dbReference type="HAMAP" id="MF_00009">
    <property type="entry name" value="Endoribonucl_YbeY"/>
    <property type="match status" value="1"/>
</dbReference>
<keyword evidence="6 9" id="KW-0255">Endonuclease</keyword>
<proteinExistence type="inferred from homology"/>
<evidence type="ECO:0000256" key="9">
    <source>
        <dbReference type="HAMAP-Rule" id="MF_00009"/>
    </source>
</evidence>
<keyword evidence="9" id="KW-0963">Cytoplasm</keyword>
<evidence type="ECO:0000256" key="1">
    <source>
        <dbReference type="ARBA" id="ARBA00010875"/>
    </source>
</evidence>
<evidence type="ECO:0000256" key="4">
    <source>
        <dbReference type="ARBA" id="ARBA00022722"/>
    </source>
</evidence>
<comment type="similarity">
    <text evidence="1 9">Belongs to the endoribonuclease YbeY family.</text>
</comment>
<dbReference type="AlphaFoldDB" id="A0A412PF48"/>
<evidence type="ECO:0000313" key="11">
    <source>
        <dbReference type="Proteomes" id="UP000284731"/>
    </source>
</evidence>
<evidence type="ECO:0000256" key="7">
    <source>
        <dbReference type="ARBA" id="ARBA00022801"/>
    </source>
</evidence>
<comment type="subcellular location">
    <subcellularLocation>
        <location evidence="9">Cytoplasm</location>
    </subcellularLocation>
</comment>
<dbReference type="GO" id="GO:0004222">
    <property type="term" value="F:metalloendopeptidase activity"/>
    <property type="evidence" value="ECO:0007669"/>
    <property type="project" value="InterPro"/>
</dbReference>
<dbReference type="GO" id="GO:0008270">
    <property type="term" value="F:zinc ion binding"/>
    <property type="evidence" value="ECO:0007669"/>
    <property type="project" value="UniProtKB-UniRule"/>
</dbReference>
<comment type="caution">
    <text evidence="10">The sequence shown here is derived from an EMBL/GenBank/DDBJ whole genome shotgun (WGS) entry which is preliminary data.</text>
</comment>
<feature type="binding site" evidence="9">
    <location>
        <position position="126"/>
    </location>
    <ligand>
        <name>Zn(2+)</name>
        <dbReference type="ChEBI" id="CHEBI:29105"/>
        <note>catalytic</note>
    </ligand>
</feature>
<dbReference type="SUPFAM" id="SSF55486">
    <property type="entry name" value="Metalloproteases ('zincins'), catalytic domain"/>
    <property type="match status" value="1"/>
</dbReference>
<comment type="cofactor">
    <cofactor evidence="9">
        <name>Zn(2+)</name>
        <dbReference type="ChEBI" id="CHEBI:29105"/>
    </cofactor>
    <text evidence="9">Binds 1 zinc ion.</text>
</comment>
<evidence type="ECO:0000256" key="8">
    <source>
        <dbReference type="ARBA" id="ARBA00022833"/>
    </source>
</evidence>
<dbReference type="RefSeq" id="WP_006525433.1">
    <property type="nucleotide sequence ID" value="NZ_CABJCF010000002.1"/>
</dbReference>
<dbReference type="InterPro" id="IPR002036">
    <property type="entry name" value="YbeY"/>
</dbReference>
<accession>A0A412PF48</accession>
<evidence type="ECO:0000256" key="2">
    <source>
        <dbReference type="ARBA" id="ARBA00022517"/>
    </source>
</evidence>
<dbReference type="EMBL" id="QRWX01000002">
    <property type="protein sequence ID" value="RGT56243.1"/>
    <property type="molecule type" value="Genomic_DNA"/>
</dbReference>
<feature type="binding site" evidence="9">
    <location>
        <position position="120"/>
    </location>
    <ligand>
        <name>Zn(2+)</name>
        <dbReference type="ChEBI" id="CHEBI:29105"/>
        <note>catalytic</note>
    </ligand>
</feature>
<dbReference type="Proteomes" id="UP000284731">
    <property type="component" value="Unassembled WGS sequence"/>
</dbReference>
<evidence type="ECO:0000256" key="3">
    <source>
        <dbReference type="ARBA" id="ARBA00022552"/>
    </source>
</evidence>
<evidence type="ECO:0000313" key="10">
    <source>
        <dbReference type="EMBL" id="RGT56243.1"/>
    </source>
</evidence>
<dbReference type="Gene3D" id="3.40.390.30">
    <property type="entry name" value="Metalloproteases ('zincins'), catalytic domain"/>
    <property type="match status" value="1"/>
</dbReference>